<dbReference type="Proteomes" id="UP000694867">
    <property type="component" value="Unplaced"/>
</dbReference>
<evidence type="ECO:0000256" key="1">
    <source>
        <dbReference type="ARBA" id="ARBA00004477"/>
    </source>
</evidence>
<evidence type="ECO:0000313" key="14">
    <source>
        <dbReference type="Proteomes" id="UP000694867"/>
    </source>
</evidence>
<keyword evidence="5" id="KW-0874">Quinone</keyword>
<accession>A0AAJ6QTI1</accession>
<dbReference type="GeneID" id="100905438"/>
<keyword evidence="14" id="KW-1185">Reference proteome</keyword>
<protein>
    <recommendedName>
        <fullName evidence="3">vitamin-K-epoxide reductase (warfarin-sensitive)</fullName>
        <ecNumber evidence="3">1.17.4.4</ecNumber>
    </recommendedName>
</protein>
<dbReference type="InterPro" id="IPR042406">
    <property type="entry name" value="VKORC1/VKORC1L1"/>
</dbReference>
<evidence type="ECO:0000256" key="6">
    <source>
        <dbReference type="ARBA" id="ARBA00022824"/>
    </source>
</evidence>
<comment type="subcellular location">
    <subcellularLocation>
        <location evidence="1">Endoplasmic reticulum membrane</location>
        <topology evidence="1">Multi-pass membrane protein</topology>
    </subcellularLocation>
</comment>
<dbReference type="GO" id="GO:0005789">
    <property type="term" value="C:endoplasmic reticulum membrane"/>
    <property type="evidence" value="ECO:0007669"/>
    <property type="project" value="UniProtKB-SubCell"/>
</dbReference>
<sequence>MTSEAHASAMRALYLMLCVFGISVSLYSLHVKHSAAADENYRALCDISEHMSCSKVLTSDYSRGFGVAGQILGEDSPLNASNSVHGVVFYSFLFLLGYLDWPSTLRVILVLSIAANLMSIYLASILYFVLHDFCLVCVTTYLINFSLLVISYSRSAFHQQQVFLGEWVGKSK</sequence>
<feature type="transmembrane region" description="Helical" evidence="12">
    <location>
        <begin position="133"/>
        <end position="152"/>
    </location>
</feature>
<dbReference type="InterPro" id="IPR012932">
    <property type="entry name" value="VKOR"/>
</dbReference>
<proteinExistence type="inferred from homology"/>
<comment type="similarity">
    <text evidence="2">Belongs to the VKOR family.</text>
</comment>
<evidence type="ECO:0000256" key="2">
    <source>
        <dbReference type="ARBA" id="ARBA00006214"/>
    </source>
</evidence>
<dbReference type="InterPro" id="IPR038354">
    <property type="entry name" value="VKOR_sf"/>
</dbReference>
<dbReference type="Gene3D" id="1.20.1440.130">
    <property type="entry name" value="VKOR domain"/>
    <property type="match status" value="1"/>
</dbReference>
<feature type="transmembrane region" description="Helical" evidence="12">
    <location>
        <begin position="83"/>
        <end position="101"/>
    </location>
</feature>
<evidence type="ECO:0000256" key="5">
    <source>
        <dbReference type="ARBA" id="ARBA00022719"/>
    </source>
</evidence>
<dbReference type="SMART" id="SM00756">
    <property type="entry name" value="VKc"/>
    <property type="match status" value="1"/>
</dbReference>
<evidence type="ECO:0000313" key="15">
    <source>
        <dbReference type="RefSeq" id="XP_003745334.1"/>
    </source>
</evidence>
<dbReference type="KEGG" id="goe:100905438"/>
<name>A0AAJ6QTI1_9ACAR</name>
<dbReference type="RefSeq" id="XP_003745334.1">
    <property type="nucleotide sequence ID" value="XM_003745286.2"/>
</dbReference>
<keyword evidence="6" id="KW-0256">Endoplasmic reticulum</keyword>
<keyword evidence="8" id="KW-0560">Oxidoreductase</keyword>
<dbReference type="GO" id="GO:0047057">
    <property type="term" value="F:vitamin-K-epoxide reductase (warfarin-sensitive) activity"/>
    <property type="evidence" value="ECO:0007669"/>
    <property type="project" value="UniProtKB-EC"/>
</dbReference>
<evidence type="ECO:0000256" key="4">
    <source>
        <dbReference type="ARBA" id="ARBA00022692"/>
    </source>
</evidence>
<evidence type="ECO:0000256" key="7">
    <source>
        <dbReference type="ARBA" id="ARBA00022989"/>
    </source>
</evidence>
<keyword evidence="4 12" id="KW-0812">Transmembrane</keyword>
<keyword evidence="7 12" id="KW-1133">Transmembrane helix</keyword>
<feature type="domain" description="Vitamin K epoxide reductase" evidence="13">
    <location>
        <begin position="7"/>
        <end position="155"/>
    </location>
</feature>
<dbReference type="PANTHER" id="PTHR14519:SF8">
    <property type="entry name" value="VITAMIN K EPOXIDE REDUCTASE COMPLEX SUBUNIT 1"/>
    <property type="match status" value="1"/>
</dbReference>
<keyword evidence="11" id="KW-0676">Redox-active center</keyword>
<gene>
    <name evidence="15" type="primary">LOC100905438</name>
</gene>
<evidence type="ECO:0000256" key="11">
    <source>
        <dbReference type="ARBA" id="ARBA00023284"/>
    </source>
</evidence>
<evidence type="ECO:0000256" key="9">
    <source>
        <dbReference type="ARBA" id="ARBA00023136"/>
    </source>
</evidence>
<feature type="transmembrane region" description="Helical" evidence="12">
    <location>
        <begin position="12"/>
        <end position="30"/>
    </location>
</feature>
<dbReference type="EC" id="1.17.4.4" evidence="3"/>
<evidence type="ECO:0000256" key="10">
    <source>
        <dbReference type="ARBA" id="ARBA00023157"/>
    </source>
</evidence>
<dbReference type="GO" id="GO:0042373">
    <property type="term" value="P:vitamin K metabolic process"/>
    <property type="evidence" value="ECO:0007669"/>
    <property type="project" value="InterPro"/>
</dbReference>
<dbReference type="Pfam" id="PF07884">
    <property type="entry name" value="VKOR"/>
    <property type="match status" value="1"/>
</dbReference>
<evidence type="ECO:0000256" key="8">
    <source>
        <dbReference type="ARBA" id="ARBA00023002"/>
    </source>
</evidence>
<evidence type="ECO:0000256" key="12">
    <source>
        <dbReference type="SAM" id="Phobius"/>
    </source>
</evidence>
<feature type="transmembrane region" description="Helical" evidence="12">
    <location>
        <begin position="108"/>
        <end position="127"/>
    </location>
</feature>
<reference evidence="15" key="1">
    <citation type="submission" date="2025-08" db="UniProtKB">
        <authorList>
            <consortium name="RefSeq"/>
        </authorList>
    </citation>
    <scope>IDENTIFICATION</scope>
</reference>
<keyword evidence="9 12" id="KW-0472">Membrane</keyword>
<organism evidence="14 15">
    <name type="scientific">Galendromus occidentalis</name>
    <name type="common">western predatory mite</name>
    <dbReference type="NCBI Taxonomy" id="34638"/>
    <lineage>
        <taxon>Eukaryota</taxon>
        <taxon>Metazoa</taxon>
        <taxon>Ecdysozoa</taxon>
        <taxon>Arthropoda</taxon>
        <taxon>Chelicerata</taxon>
        <taxon>Arachnida</taxon>
        <taxon>Acari</taxon>
        <taxon>Parasitiformes</taxon>
        <taxon>Mesostigmata</taxon>
        <taxon>Gamasina</taxon>
        <taxon>Phytoseioidea</taxon>
        <taxon>Phytoseiidae</taxon>
        <taxon>Typhlodrominae</taxon>
        <taxon>Galendromus</taxon>
    </lineage>
</organism>
<evidence type="ECO:0000256" key="3">
    <source>
        <dbReference type="ARBA" id="ARBA00012278"/>
    </source>
</evidence>
<evidence type="ECO:0000259" key="13">
    <source>
        <dbReference type="SMART" id="SM00756"/>
    </source>
</evidence>
<dbReference type="GO" id="GO:0048038">
    <property type="term" value="F:quinone binding"/>
    <property type="evidence" value="ECO:0007669"/>
    <property type="project" value="UniProtKB-KW"/>
</dbReference>
<dbReference type="CDD" id="cd12917">
    <property type="entry name" value="VKOR_euk"/>
    <property type="match status" value="1"/>
</dbReference>
<dbReference type="PANTHER" id="PTHR14519">
    <property type="entry name" value="VITAMIN K EPOXIDE REDUCTASE COMPLEX, SUBUNIT 1"/>
    <property type="match status" value="1"/>
</dbReference>
<dbReference type="AlphaFoldDB" id="A0AAJ6QTI1"/>
<keyword evidence="10" id="KW-1015">Disulfide bond</keyword>